<comment type="similarity">
    <text evidence="2">Belongs to the NADH dehydrogenase family.</text>
</comment>
<dbReference type="SUPFAM" id="SSF51905">
    <property type="entry name" value="FAD/NAD(P)-binding domain"/>
    <property type="match status" value="1"/>
</dbReference>
<accession>A0ABU8EZU4</accession>
<dbReference type="InterPro" id="IPR023753">
    <property type="entry name" value="FAD/NAD-binding_dom"/>
</dbReference>
<keyword evidence="4" id="KW-0274">FAD</keyword>
<sequence>MINTHPNIVIIGGGAGGLELASKLGQKLGKSQRANITLIDKNRTHIWKPLLHEVATGSLDTSLDGVSYSAHAATHGFQFILGEFIKLDTNDQTISLKQHNDDNGKVLLPERTLHYDKLIIAIGSISNDFNTPGVAEHCYFLDSQQQAERFQHALLNSFTRVHQNSSGEQSSQSNSLSIAIVGGGATGVELSAELIHVSGLLKHYGLSEFKSTQLRIHLIEAGPTILPALPKRISDAARRELLNLGIQVLENTRISEANQHGFVTAEGEEIAADLMLWAAGVKVADFIKSIDGLEFNRSNQVLVDPYLQAKGVEHVYVLGDASACEQSDGSFVPPRAQAAHQMASNLASNIVAELNGKAKTPFKYKDHGSLVNLSRFSAVGSLMGNLTNNSMFIEGKLARLMYVSLYRMHQNAIHGPLKTMALWLCEKLMRSVRPKMKLH</sequence>
<dbReference type="GO" id="GO:0016491">
    <property type="term" value="F:oxidoreductase activity"/>
    <property type="evidence" value="ECO:0007669"/>
    <property type="project" value="UniProtKB-KW"/>
</dbReference>
<dbReference type="PANTHER" id="PTHR42913">
    <property type="entry name" value="APOPTOSIS-INDUCING FACTOR 1"/>
    <property type="match status" value="1"/>
</dbReference>
<dbReference type="EC" id="1.6.5.-" evidence="7"/>
<dbReference type="PRINTS" id="PR00411">
    <property type="entry name" value="PNDRDTASEI"/>
</dbReference>
<keyword evidence="3" id="KW-0285">Flavoprotein</keyword>
<proteinExistence type="inferred from homology"/>
<protein>
    <submittedName>
        <fullName evidence="7">NAD(P)/FAD-dependent oxidoreductase</fullName>
        <ecNumber evidence="7">1.6.5.-</ecNumber>
    </submittedName>
</protein>
<dbReference type="Gene3D" id="3.50.50.100">
    <property type="match status" value="1"/>
</dbReference>
<gene>
    <name evidence="7" type="ORF">WAE96_18775</name>
</gene>
<comment type="caution">
    <text evidence="7">The sequence shown here is derived from an EMBL/GenBank/DDBJ whole genome shotgun (WGS) entry which is preliminary data.</text>
</comment>
<evidence type="ECO:0000256" key="4">
    <source>
        <dbReference type="ARBA" id="ARBA00022827"/>
    </source>
</evidence>
<evidence type="ECO:0000256" key="5">
    <source>
        <dbReference type="ARBA" id="ARBA00023002"/>
    </source>
</evidence>
<name>A0ABU8EZU4_9GAMM</name>
<dbReference type="RefSeq" id="WP_336436661.1">
    <property type="nucleotide sequence ID" value="NZ_JBAWKS010000002.1"/>
</dbReference>
<keyword evidence="8" id="KW-1185">Reference proteome</keyword>
<reference evidence="7 8" key="1">
    <citation type="submission" date="2023-12" db="EMBL/GenBank/DDBJ databases">
        <title>Friends and Foes: Symbiotic and Algicidal bacterial influence on Karenia brevis blooms.</title>
        <authorList>
            <person name="Fei C."/>
            <person name="Mohamed A.R."/>
            <person name="Booker A."/>
            <person name="Arshad M."/>
            <person name="Klass S."/>
            <person name="Ahn S."/>
            <person name="Gilbert P.M."/>
            <person name="Heil C.A."/>
            <person name="Martinez J.M."/>
            <person name="Amin S.A."/>
        </authorList>
    </citation>
    <scope>NUCLEOTIDE SEQUENCE [LARGE SCALE GENOMIC DNA]</scope>
    <source>
        <strain evidence="7 8">CE15</strain>
    </source>
</reference>
<organism evidence="7 8">
    <name type="scientific">Pseudoalteromonas spongiae</name>
    <dbReference type="NCBI Taxonomy" id="298657"/>
    <lineage>
        <taxon>Bacteria</taxon>
        <taxon>Pseudomonadati</taxon>
        <taxon>Pseudomonadota</taxon>
        <taxon>Gammaproteobacteria</taxon>
        <taxon>Alteromonadales</taxon>
        <taxon>Pseudoalteromonadaceae</taxon>
        <taxon>Pseudoalteromonas</taxon>
    </lineage>
</organism>
<evidence type="ECO:0000256" key="2">
    <source>
        <dbReference type="ARBA" id="ARBA00005272"/>
    </source>
</evidence>
<evidence type="ECO:0000313" key="8">
    <source>
        <dbReference type="Proteomes" id="UP001382455"/>
    </source>
</evidence>
<evidence type="ECO:0000313" key="7">
    <source>
        <dbReference type="EMBL" id="MEI4551728.1"/>
    </source>
</evidence>
<dbReference type="InterPro" id="IPR051169">
    <property type="entry name" value="NADH-Q_oxidoreductase"/>
</dbReference>
<dbReference type="Pfam" id="PF07992">
    <property type="entry name" value="Pyr_redox_2"/>
    <property type="match status" value="1"/>
</dbReference>
<dbReference type="PRINTS" id="PR00368">
    <property type="entry name" value="FADPNR"/>
</dbReference>
<feature type="domain" description="FAD/NAD(P)-binding" evidence="6">
    <location>
        <begin position="7"/>
        <end position="343"/>
    </location>
</feature>
<evidence type="ECO:0000256" key="3">
    <source>
        <dbReference type="ARBA" id="ARBA00022630"/>
    </source>
</evidence>
<keyword evidence="5 7" id="KW-0560">Oxidoreductase</keyword>
<dbReference type="Proteomes" id="UP001382455">
    <property type="component" value="Unassembled WGS sequence"/>
</dbReference>
<evidence type="ECO:0000259" key="6">
    <source>
        <dbReference type="Pfam" id="PF07992"/>
    </source>
</evidence>
<dbReference type="PANTHER" id="PTHR42913:SF3">
    <property type="entry name" value="64 KDA MITOCHONDRIAL NADH DEHYDROGENASE (EUROFUNG)"/>
    <property type="match status" value="1"/>
</dbReference>
<dbReference type="InterPro" id="IPR036188">
    <property type="entry name" value="FAD/NAD-bd_sf"/>
</dbReference>
<dbReference type="EMBL" id="JBAWKS010000002">
    <property type="protein sequence ID" value="MEI4551728.1"/>
    <property type="molecule type" value="Genomic_DNA"/>
</dbReference>
<evidence type="ECO:0000256" key="1">
    <source>
        <dbReference type="ARBA" id="ARBA00001974"/>
    </source>
</evidence>
<comment type="cofactor">
    <cofactor evidence="1">
        <name>FAD</name>
        <dbReference type="ChEBI" id="CHEBI:57692"/>
    </cofactor>
</comment>